<accession>A0ACC3YM58</accession>
<evidence type="ECO:0000313" key="1">
    <source>
        <dbReference type="EMBL" id="KAL0933003.1"/>
    </source>
</evidence>
<reference evidence="1 2" key="1">
    <citation type="journal article" date="2020" name="Phytopathology">
        <title>Genome Sequence Resources of Colletotrichum truncatum, C. plurivorum, C. musicola, and C. sojae: Four Species Pathogenic to Soybean (Glycine max).</title>
        <authorList>
            <person name="Rogerio F."/>
            <person name="Boufleur T.R."/>
            <person name="Ciampi-Guillardi M."/>
            <person name="Sukno S.A."/>
            <person name="Thon M.R."/>
            <person name="Massola Junior N.S."/>
            <person name="Baroncelli R."/>
        </authorList>
    </citation>
    <scope>NUCLEOTIDE SEQUENCE [LARGE SCALE GENOMIC DNA]</scope>
    <source>
        <strain evidence="1 2">CMES1059</strain>
    </source>
</reference>
<dbReference type="EMBL" id="VUJX02000008">
    <property type="protein sequence ID" value="KAL0933003.1"/>
    <property type="molecule type" value="Genomic_DNA"/>
</dbReference>
<keyword evidence="2" id="KW-1185">Reference proteome</keyword>
<proteinExistence type="predicted"/>
<name>A0ACC3YM58_COLTU</name>
<protein>
    <submittedName>
        <fullName evidence="1">Uncharacterized protein</fullName>
    </submittedName>
</protein>
<evidence type="ECO:0000313" key="2">
    <source>
        <dbReference type="Proteomes" id="UP000805649"/>
    </source>
</evidence>
<comment type="caution">
    <text evidence="1">The sequence shown here is derived from an EMBL/GenBank/DDBJ whole genome shotgun (WGS) entry which is preliminary data.</text>
</comment>
<organism evidence="1 2">
    <name type="scientific">Colletotrichum truncatum</name>
    <name type="common">Anthracnose fungus</name>
    <name type="synonym">Colletotrichum capsici</name>
    <dbReference type="NCBI Taxonomy" id="5467"/>
    <lineage>
        <taxon>Eukaryota</taxon>
        <taxon>Fungi</taxon>
        <taxon>Dikarya</taxon>
        <taxon>Ascomycota</taxon>
        <taxon>Pezizomycotina</taxon>
        <taxon>Sordariomycetes</taxon>
        <taxon>Hypocreomycetidae</taxon>
        <taxon>Glomerellales</taxon>
        <taxon>Glomerellaceae</taxon>
        <taxon>Colletotrichum</taxon>
        <taxon>Colletotrichum truncatum species complex</taxon>
    </lineage>
</organism>
<dbReference type="Proteomes" id="UP000805649">
    <property type="component" value="Unassembled WGS sequence"/>
</dbReference>
<sequence length="80" mass="8552">MQNNTLESALIIHHSVQNGLPENFCSFAIHIVKGLAPFCGIPNGEHTVSAMLPVGGAEEVKPQGNVVLILSHIHETKVCL</sequence>
<gene>
    <name evidence="1" type="ORF">CTRU02_211966</name>
</gene>